<name>A0ABT8M1P4_9EURY</name>
<evidence type="ECO:0000259" key="1">
    <source>
        <dbReference type="PROSITE" id="PS50983"/>
    </source>
</evidence>
<gene>
    <name evidence="2" type="ORF">FGW20_01805</name>
</gene>
<dbReference type="Gene3D" id="1.20.58.2180">
    <property type="match status" value="1"/>
</dbReference>
<keyword evidence="3" id="KW-1185">Reference proteome</keyword>
<evidence type="ECO:0000313" key="2">
    <source>
        <dbReference type="EMBL" id="MDN7011795.1"/>
    </source>
</evidence>
<dbReference type="InterPro" id="IPR050902">
    <property type="entry name" value="ABC_Transporter_SBP"/>
</dbReference>
<dbReference type="PROSITE" id="PS50983">
    <property type="entry name" value="FE_B12_PBP"/>
    <property type="match status" value="1"/>
</dbReference>
<evidence type="ECO:0000313" key="3">
    <source>
        <dbReference type="Proteomes" id="UP001168423"/>
    </source>
</evidence>
<dbReference type="CDD" id="cd01142">
    <property type="entry name" value="TroA_e"/>
    <property type="match status" value="1"/>
</dbReference>
<dbReference type="Proteomes" id="UP001168423">
    <property type="component" value="Unassembled WGS sequence"/>
</dbReference>
<accession>A0ABT8M1P4</accession>
<dbReference type="SUPFAM" id="SSF53807">
    <property type="entry name" value="Helical backbone' metal receptor"/>
    <property type="match status" value="1"/>
</dbReference>
<organism evidence="2 3">
    <name type="scientific">Methanoculleus methanifontis</name>
    <dbReference type="NCBI Taxonomy" id="2584086"/>
    <lineage>
        <taxon>Archaea</taxon>
        <taxon>Methanobacteriati</taxon>
        <taxon>Methanobacteriota</taxon>
        <taxon>Stenosarchaea group</taxon>
        <taxon>Methanomicrobia</taxon>
        <taxon>Methanomicrobiales</taxon>
        <taxon>Methanomicrobiaceae</taxon>
        <taxon>Methanoculleus</taxon>
    </lineage>
</organism>
<dbReference type="PANTHER" id="PTHR30535:SF34">
    <property type="entry name" value="MOLYBDATE-BINDING PROTEIN MOLA"/>
    <property type="match status" value="1"/>
</dbReference>
<comment type="caution">
    <text evidence="2">The sequence shown here is derived from an EMBL/GenBank/DDBJ whole genome shotgun (WGS) entry which is preliminary data.</text>
</comment>
<dbReference type="Gene3D" id="3.40.50.1980">
    <property type="entry name" value="Nitrogenase molybdenum iron protein domain"/>
    <property type="match status" value="2"/>
</dbReference>
<dbReference type="EMBL" id="VCYI01000002">
    <property type="protein sequence ID" value="MDN7011795.1"/>
    <property type="molecule type" value="Genomic_DNA"/>
</dbReference>
<dbReference type="Pfam" id="PF01497">
    <property type="entry name" value="Peripla_BP_2"/>
    <property type="match status" value="1"/>
</dbReference>
<dbReference type="PANTHER" id="PTHR30535">
    <property type="entry name" value="VITAMIN B12-BINDING PROTEIN"/>
    <property type="match status" value="1"/>
</dbReference>
<dbReference type="InterPro" id="IPR002491">
    <property type="entry name" value="ABC_transptr_periplasmic_BD"/>
</dbReference>
<proteinExistence type="predicted"/>
<protein>
    <submittedName>
        <fullName evidence="2">ABC transporter substrate-binding protein</fullName>
    </submittedName>
</protein>
<feature type="domain" description="Fe/B12 periplasmic-binding" evidence="1">
    <location>
        <begin position="71"/>
        <end position="337"/>
    </location>
</feature>
<reference evidence="2" key="1">
    <citation type="submission" date="2019-05" db="EMBL/GenBank/DDBJ databases">
        <title>Isolation and characterization of methanogens from the cold seep sediment at Four-Way Closure Ridge.</title>
        <authorList>
            <person name="You Y.-T."/>
            <person name="Chen S.-C."/>
            <person name="Zhang W.-L."/>
            <person name="Lai M.-C."/>
        </authorList>
    </citation>
    <scope>NUCLEOTIDE SEQUENCE</scope>
    <source>
        <strain evidence="2">FWC-SCC3</strain>
    </source>
</reference>
<sequence>MRDVALLYGVVGMKKDTRHLVLAIVAVCAVLTLAFVLAAPGTAGEESAATVRTITDMDNRTVTIPSEVRTVVITCCGGAAQELAALGVGDRVVAQPQQCTTERLYVVVPGYRTTPDVGSFDNANVEEILKLNPDIVIGSYYAETGNARIEAAGIPVVRVLTGRAGVEELKQEFRMLGQVFGREERAERLVAYWDETLARIEAKIADLPEGERKRVYYMMSTPLKTEGHSAWGNDMIRAAGGINVAGGIDQKVIRGGYEISAEELVRWDPEVIYVASNMKDYSSPAGAFVANPQFATVTAVRDGAVYPCPVGTFWWDRPAPESPLGILWLAQKLYPDRFADVDLADETKKFFREFYDYDLTDQEVESILHPTPI</sequence>